<keyword evidence="2" id="KW-1185">Reference proteome</keyword>
<dbReference type="EMBL" id="JBHMFI010000001">
    <property type="protein sequence ID" value="MFB9072524.1"/>
    <property type="molecule type" value="Genomic_DNA"/>
</dbReference>
<reference evidence="1 2" key="1">
    <citation type="submission" date="2024-09" db="EMBL/GenBank/DDBJ databases">
        <authorList>
            <person name="Sun Q."/>
            <person name="Mori K."/>
        </authorList>
    </citation>
    <scope>NUCLEOTIDE SEQUENCE [LARGE SCALE GENOMIC DNA]</scope>
    <source>
        <strain evidence="1 2">CCM 7609</strain>
    </source>
</reference>
<protein>
    <submittedName>
        <fullName evidence="1">Uncharacterized protein</fullName>
    </submittedName>
</protein>
<sequence>MPVQRRGLDLELLGHAAHREVGQPVVPEDPQRGLHQILDVEGGGRGGTRHGHRIP</sequence>
<evidence type="ECO:0000313" key="1">
    <source>
        <dbReference type="EMBL" id="MFB9072524.1"/>
    </source>
</evidence>
<comment type="caution">
    <text evidence="1">The sequence shown here is derived from an EMBL/GenBank/DDBJ whole genome shotgun (WGS) entry which is preliminary data.</text>
</comment>
<organism evidence="1 2">
    <name type="scientific">Citricoccus parietis</name>
    <dbReference type="NCBI Taxonomy" id="592307"/>
    <lineage>
        <taxon>Bacteria</taxon>
        <taxon>Bacillati</taxon>
        <taxon>Actinomycetota</taxon>
        <taxon>Actinomycetes</taxon>
        <taxon>Micrococcales</taxon>
        <taxon>Micrococcaceae</taxon>
        <taxon>Citricoccus</taxon>
    </lineage>
</organism>
<proteinExistence type="predicted"/>
<evidence type="ECO:0000313" key="2">
    <source>
        <dbReference type="Proteomes" id="UP001589575"/>
    </source>
</evidence>
<gene>
    <name evidence="1" type="ORF">ACFFX0_15500</name>
</gene>
<name>A0ABV5G0S7_9MICC</name>
<accession>A0ABV5G0S7</accession>
<dbReference type="Proteomes" id="UP001589575">
    <property type="component" value="Unassembled WGS sequence"/>
</dbReference>